<gene>
    <name evidence="1" type="ordered locus">HMPREF0733_11779</name>
</gene>
<dbReference type="GeneID" id="29744102"/>
<accession>E3H1L3</accession>
<dbReference type="RefSeq" id="WP_013398934.1">
    <property type="nucleotide sequence ID" value="NC_014643.1"/>
</dbReference>
<dbReference type="InterPro" id="IPR016181">
    <property type="entry name" value="Acyl_CoA_acyltransferase"/>
</dbReference>
<evidence type="ECO:0000313" key="1">
    <source>
        <dbReference type="EMBL" id="ADP41236.1"/>
    </source>
</evidence>
<dbReference type="Proteomes" id="UP000000387">
    <property type="component" value="Chromosome"/>
</dbReference>
<evidence type="ECO:0000313" key="2">
    <source>
        <dbReference type="Proteomes" id="UP000000387"/>
    </source>
</evidence>
<organism evidence="1 2">
    <name type="scientific">Rothia dentocariosa (strain ATCC 17931 / CDC X599 / XDIA)</name>
    <dbReference type="NCBI Taxonomy" id="762948"/>
    <lineage>
        <taxon>Bacteria</taxon>
        <taxon>Bacillati</taxon>
        <taxon>Actinomycetota</taxon>
        <taxon>Actinomycetes</taxon>
        <taxon>Micrococcales</taxon>
        <taxon>Micrococcaceae</taxon>
        <taxon>Rothia</taxon>
    </lineage>
</organism>
<dbReference type="AlphaFoldDB" id="E3H1L3"/>
<dbReference type="EMBL" id="CP002280">
    <property type="protein sequence ID" value="ADP41236.1"/>
    <property type="molecule type" value="Genomic_DNA"/>
</dbReference>
<protein>
    <submittedName>
        <fullName evidence="1">Uncharacterized protein</fullName>
    </submittedName>
</protein>
<proteinExistence type="predicted"/>
<dbReference type="HOGENOM" id="CLU_2719840_0_0_11"/>
<dbReference type="SUPFAM" id="SSF55729">
    <property type="entry name" value="Acyl-CoA N-acyltransferases (Nat)"/>
    <property type="match status" value="1"/>
</dbReference>
<sequence>MRLFAPEQPCLELRIPAAEDAAEWYALFRDTRVMEYLGRPADSLAHYEDMVVRTLYHREQNPSQHRYNDDSS</sequence>
<dbReference type="KEGG" id="rdn:HMPREF0733_11779"/>
<name>E3H1L3_ROTDC</name>
<reference evidence="2" key="1">
    <citation type="submission" date="2010-10" db="EMBL/GenBank/DDBJ databases">
        <title>The complete genome of Rothia dentocariosa ATCC 17931.</title>
        <authorList>
            <person name="Muzny D."/>
            <person name="Qin X."/>
            <person name="Buhay C."/>
            <person name="Dugan-Rocha S."/>
            <person name="Ding Y."/>
            <person name="Chen G."/>
            <person name="Hawes A."/>
            <person name="Holder M."/>
            <person name="Jhangiani S."/>
            <person name="Johnson A."/>
            <person name="Khan Z."/>
            <person name="Li Z."/>
            <person name="Liu W."/>
            <person name="Liu X."/>
            <person name="Perez L."/>
            <person name="Shen H."/>
            <person name="Wang Q."/>
            <person name="Watt J."/>
            <person name="Xi L."/>
            <person name="Xin Y."/>
            <person name="Zhou J."/>
            <person name="Deng J."/>
            <person name="Jiang H."/>
            <person name="Liu Y."/>
            <person name="Qu J."/>
            <person name="Song X.-Z."/>
            <person name="Zhang L."/>
            <person name="Villasana D."/>
            <person name="Johnson A."/>
            <person name="Liu J."/>
            <person name="Liyanage D."/>
            <person name="Lorensuhewa L."/>
            <person name="Robinson T."/>
            <person name="Song A."/>
            <person name="Song B.-B."/>
            <person name="Dinh H."/>
            <person name="Thornton R."/>
            <person name="Coyle M."/>
            <person name="Francisco L."/>
            <person name="Jackson L."/>
            <person name="Javaid M."/>
            <person name="Korchina V."/>
            <person name="Kovar C."/>
            <person name="Mata R."/>
            <person name="Mathew T."/>
            <person name="Ngo R."/>
            <person name="Nguyen L."/>
            <person name="Nguyen N."/>
            <person name="Okwuonu G."/>
            <person name="Ongeri F."/>
            <person name="Pham C."/>
            <person name="Simmons D."/>
            <person name="Wilczek-Boney K."/>
            <person name="Hale W."/>
            <person name="Jakkamsetti A."/>
            <person name="Pham P."/>
            <person name="Ruth R."/>
            <person name="San Lucas F."/>
            <person name="Warren J."/>
            <person name="Zhang J."/>
            <person name="Zhao Z."/>
            <person name="Zhou C."/>
            <person name="Zhu D."/>
            <person name="Lee S."/>
            <person name="Bess C."/>
            <person name="Blankenburg K."/>
            <person name="Forbes L."/>
            <person name="Fu Q."/>
            <person name="Gubbala S."/>
            <person name="Hirani K."/>
            <person name="Jayaseelan J.C."/>
            <person name="Lara F."/>
            <person name="Munidasa M."/>
            <person name="Palculict T."/>
            <person name="Patil S."/>
            <person name="Pu L.-L."/>
            <person name="Saada N."/>
            <person name="Tang L."/>
            <person name="Weissenberger G."/>
            <person name="Zhu Y."/>
            <person name="Hemphill L."/>
            <person name="Shang Y."/>
            <person name="Youmans B."/>
            <person name="Ayvaz T."/>
            <person name="Ross M."/>
            <person name="Santibanez J."/>
            <person name="Aqrawi P."/>
            <person name="Gross S."/>
            <person name="Joshi V."/>
            <person name="Fowler G."/>
            <person name="Nazareth L."/>
            <person name="Reid J."/>
            <person name="Worley K."/>
            <person name="Petrosino J."/>
            <person name="Highlander S."/>
            <person name="Gibbs R."/>
        </authorList>
    </citation>
    <scope>NUCLEOTIDE SEQUENCE [LARGE SCALE GENOMIC DNA]</scope>
    <source>
        <strain evidence="2">ATCC 17931 / CDC X599 / XDIA</strain>
    </source>
</reference>